<proteinExistence type="predicted"/>
<dbReference type="EMBL" id="AZGY01000001">
    <property type="protein sequence ID" value="OAA33202.1"/>
    <property type="molecule type" value="Genomic_DNA"/>
</dbReference>
<protein>
    <submittedName>
        <fullName evidence="1">Uncharacterized protein</fullName>
    </submittedName>
</protein>
<evidence type="ECO:0000313" key="1">
    <source>
        <dbReference type="EMBL" id="OAA33202.1"/>
    </source>
</evidence>
<keyword evidence="2" id="KW-1185">Reference proteome</keyword>
<dbReference type="AlphaFoldDB" id="A0A166V292"/>
<organism evidence="1 2">
    <name type="scientific">Moelleriella libera RCEF 2490</name>
    <dbReference type="NCBI Taxonomy" id="1081109"/>
    <lineage>
        <taxon>Eukaryota</taxon>
        <taxon>Fungi</taxon>
        <taxon>Dikarya</taxon>
        <taxon>Ascomycota</taxon>
        <taxon>Pezizomycotina</taxon>
        <taxon>Sordariomycetes</taxon>
        <taxon>Hypocreomycetidae</taxon>
        <taxon>Hypocreales</taxon>
        <taxon>Clavicipitaceae</taxon>
        <taxon>Moelleriella</taxon>
    </lineage>
</organism>
<gene>
    <name evidence="1" type="ORF">AAL_00667</name>
</gene>
<accession>A0A166V292</accession>
<comment type="caution">
    <text evidence="1">The sequence shown here is derived from an EMBL/GenBank/DDBJ whole genome shotgun (WGS) entry which is preliminary data.</text>
</comment>
<evidence type="ECO:0000313" key="2">
    <source>
        <dbReference type="Proteomes" id="UP000078544"/>
    </source>
</evidence>
<reference evidence="1 2" key="1">
    <citation type="journal article" date="2016" name="Genome Biol. Evol.">
        <title>Divergent and convergent evolution of fungal pathogenicity.</title>
        <authorList>
            <person name="Shang Y."/>
            <person name="Xiao G."/>
            <person name="Zheng P."/>
            <person name="Cen K."/>
            <person name="Zhan S."/>
            <person name="Wang C."/>
        </authorList>
    </citation>
    <scope>NUCLEOTIDE SEQUENCE [LARGE SCALE GENOMIC DNA]</scope>
    <source>
        <strain evidence="1 2">RCEF 2490</strain>
    </source>
</reference>
<name>A0A166V292_9HYPO</name>
<sequence>MSENKVKFFVVRNPEDPDGVPRWHMTVERESDEPLCPVGSISADMDTPYLLGRGNSMLGVLDGKPYLKDVPKGVQKVPADLIWFFGDKGEEDSDGWHRVCNNRTKTFLSHAGASDLSHLDATENTSVEMGSNLEYSKITHKFYDRDQVFRFFMSVDGRLEGLCLGKDKKSLVTVLDTSLDWYLIKVNGVNREIDWDNHSLKGEMKLEVEDFDPPYMQKEAAANGDKAETPGGTNPLELPYLALERHETPPRSFGPLIRGRLYIIFEKLSLLQFRARKVSESFAGHEHEKPDEYKWCCMEFENSFRLFNLRHGLFLGGSPAPGEPDGFYLCDDWRLATKLEMKHPTSDRSAPRRIRISVDDRVAELCLVGSPPELQTSYGNGSDFYCVDLDMDVMGPGS</sequence>
<dbReference type="Proteomes" id="UP000078544">
    <property type="component" value="Unassembled WGS sequence"/>
</dbReference>